<dbReference type="InterPro" id="IPR015421">
    <property type="entry name" value="PyrdxlP-dep_Trfase_major"/>
</dbReference>
<dbReference type="EMBL" id="CP024785">
    <property type="protein sequence ID" value="AUB41618.1"/>
    <property type="molecule type" value="Genomic_DNA"/>
</dbReference>
<comment type="similarity">
    <text evidence="3">Belongs to the class-III pyridoxal-phosphate-dependent aminotransferase family.</text>
</comment>
<evidence type="ECO:0000313" key="5">
    <source>
        <dbReference type="Proteomes" id="UP000232003"/>
    </source>
</evidence>
<comment type="cofactor">
    <cofactor evidence="1">
        <name>pyridoxal 5'-phosphate</name>
        <dbReference type="ChEBI" id="CHEBI:597326"/>
    </cofactor>
</comment>
<reference evidence="4 5" key="1">
    <citation type="submission" date="2017-11" db="EMBL/GenBank/DDBJ databases">
        <title>Complete genome of a free-living desiccation-tolerant cyanobacterium and its photosynthetic adaptation to extreme terrestrial habitat.</title>
        <authorList>
            <person name="Shang J."/>
        </authorList>
    </citation>
    <scope>NUCLEOTIDE SEQUENCE [LARGE SCALE GENOMIC DNA]</scope>
    <source>
        <strain evidence="4 5">CCNUN1</strain>
    </source>
</reference>
<dbReference type="InterPro" id="IPR015424">
    <property type="entry name" value="PyrdxlP-dep_Trfase"/>
</dbReference>
<keyword evidence="2 3" id="KW-0663">Pyridoxal phosphate</keyword>
<dbReference type="PANTHER" id="PTHR43713:SF3">
    <property type="entry name" value="GLUTAMATE-1-SEMIALDEHYDE 2,1-AMINOMUTASE 1, CHLOROPLASTIC-RELATED"/>
    <property type="match status" value="1"/>
</dbReference>
<dbReference type="OrthoDB" id="9807885at2"/>
<dbReference type="GO" id="GO:0030170">
    <property type="term" value="F:pyridoxal phosphate binding"/>
    <property type="evidence" value="ECO:0007669"/>
    <property type="project" value="InterPro"/>
</dbReference>
<dbReference type="Gene3D" id="3.40.640.10">
    <property type="entry name" value="Type I PLP-dependent aspartate aminotransferase-like (Major domain)"/>
    <property type="match status" value="1"/>
</dbReference>
<gene>
    <name evidence="4" type="ORF">COO91_07670</name>
</gene>
<dbReference type="InterPro" id="IPR015422">
    <property type="entry name" value="PyrdxlP-dep_Trfase_small"/>
</dbReference>
<keyword evidence="4" id="KW-0808">Transferase</keyword>
<evidence type="ECO:0000313" key="4">
    <source>
        <dbReference type="EMBL" id="AUB41618.1"/>
    </source>
</evidence>
<dbReference type="SUPFAM" id="SSF53383">
    <property type="entry name" value="PLP-dependent transferases"/>
    <property type="match status" value="1"/>
</dbReference>
<dbReference type="InterPro" id="IPR005814">
    <property type="entry name" value="Aminotrans_3"/>
</dbReference>
<accession>A0A2K8T1N2</accession>
<name>A0A2K8T1N2_9NOSO</name>
<dbReference type="AlphaFoldDB" id="A0A2K8T1N2"/>
<dbReference type="PANTHER" id="PTHR43713">
    <property type="entry name" value="GLUTAMATE-1-SEMIALDEHYDE 2,1-AMINOMUTASE"/>
    <property type="match status" value="1"/>
</dbReference>
<evidence type="ECO:0000256" key="3">
    <source>
        <dbReference type="RuleBase" id="RU003560"/>
    </source>
</evidence>
<dbReference type="KEGG" id="nfl:COO91_07670"/>
<keyword evidence="5" id="KW-1185">Reference proteome</keyword>
<dbReference type="Pfam" id="PF00202">
    <property type="entry name" value="Aminotran_3"/>
    <property type="match status" value="1"/>
</dbReference>
<dbReference type="Proteomes" id="UP000232003">
    <property type="component" value="Chromosome"/>
</dbReference>
<dbReference type="Gene3D" id="3.90.1150.10">
    <property type="entry name" value="Aspartate Aminotransferase, domain 1"/>
    <property type="match status" value="1"/>
</dbReference>
<dbReference type="CDD" id="cd00610">
    <property type="entry name" value="OAT_like"/>
    <property type="match status" value="1"/>
</dbReference>
<organism evidence="4 5">
    <name type="scientific">Nostoc flagelliforme CCNUN1</name>
    <dbReference type="NCBI Taxonomy" id="2038116"/>
    <lineage>
        <taxon>Bacteria</taxon>
        <taxon>Bacillati</taxon>
        <taxon>Cyanobacteriota</taxon>
        <taxon>Cyanophyceae</taxon>
        <taxon>Nostocales</taxon>
        <taxon>Nostocaceae</taxon>
        <taxon>Nostoc</taxon>
    </lineage>
</organism>
<keyword evidence="4" id="KW-0032">Aminotransferase</keyword>
<evidence type="ECO:0000256" key="1">
    <source>
        <dbReference type="ARBA" id="ARBA00001933"/>
    </source>
</evidence>
<protein>
    <submittedName>
        <fullName evidence="4">Glutamate-1-semialdehyde aminotransferase</fullName>
    </submittedName>
</protein>
<sequence>MPSLETEITNPIALHQHKYLSSFIERFNQRTQTSKKLAQDYRSFLADNKTFVDFNLPLKEIFYPIVAKSSSGAKILDVDGNEYIDLTMGFGVNLFGHNPSFIKEALVEQLEKGIQIGPQAELAGEVAQLICEFTGMDRVAFSNTGTEAVMTAIRVARTTTKRNKIVLFNGSYHGHFDGTLAKRNLNNANSLSLPIFSGTPLNFVQDVLVLDYGNDQSLELIKTHALELAAVLVEPVQTRNIALQPQEFLQQLRKLTQDLDIPLIFDEMVTGFRIHPGGAQAWFGIQADIATYGKIVGGGMPIGVIAGKAKYMNAIDGGIWHYGDASYPQEKTTFFAGTFCKHPLVLAAAKAVLNYLKTQGADLQEKLNYLTSDFVAKLNTYFAYEQLPIHMTSFGSIFGTINTNNEAEKNPEAAIVFDLLYYHLLVRGIMLRGNGGFLSTAHTAGDIETILLALQDSVQELRAGYFLP</sequence>
<evidence type="ECO:0000256" key="2">
    <source>
        <dbReference type="ARBA" id="ARBA00022898"/>
    </source>
</evidence>
<dbReference type="GO" id="GO:0008483">
    <property type="term" value="F:transaminase activity"/>
    <property type="evidence" value="ECO:0007669"/>
    <property type="project" value="UniProtKB-KW"/>
</dbReference>
<proteinExistence type="inferred from homology"/>